<dbReference type="RefSeq" id="WP_167269152.1">
    <property type="nucleotide sequence ID" value="NZ_JAASQJ010000002.1"/>
</dbReference>
<keyword evidence="3" id="KW-1185">Reference proteome</keyword>
<accession>A0ABX0UI41</accession>
<gene>
    <name evidence="2" type="ORF">FHS68_001757</name>
</gene>
<evidence type="ECO:0000313" key="2">
    <source>
        <dbReference type="EMBL" id="NIJ52587.1"/>
    </source>
</evidence>
<feature type="transmembrane region" description="Helical" evidence="1">
    <location>
        <begin position="92"/>
        <end position="113"/>
    </location>
</feature>
<keyword evidence="1" id="KW-0812">Transmembrane</keyword>
<proteinExistence type="predicted"/>
<keyword evidence="1" id="KW-0472">Membrane</keyword>
<protein>
    <submittedName>
        <fullName evidence="2">Membrane protein</fullName>
    </submittedName>
</protein>
<comment type="caution">
    <text evidence="2">The sequence shown here is derived from an EMBL/GenBank/DDBJ whole genome shotgun (WGS) entry which is preliminary data.</text>
</comment>
<dbReference type="InterPro" id="IPR046674">
    <property type="entry name" value="DUF6544"/>
</dbReference>
<feature type="transmembrane region" description="Helical" evidence="1">
    <location>
        <begin position="68"/>
        <end position="86"/>
    </location>
</feature>
<sequence length="365" mass="42043">MMRITFFIVVILHGLIHSFGFIKAFGISDLKQLTQNISRPFGILWLFACILLVTAATMFAFRNTNWSWLGLIGIIISQTLIIYFWQDAKFGTIANMIILIGVIIEFSASGYYLKYKDDVKAGLRQIAYFEKSALTETDINELPEPVKRYLRFTGSIGKPKVNNFKIEFTGKIRKDEQSDWMPFSSQQYNFMQTPTRLFFMKAVMKKLPVAGYHCFQNGHAFMDIRLLSLFKVQYQDGPKMDLSESVTFFNDMCCLAPATLIDKRIKWFDVEGNNVKASFTNNNITVSAWLYFNEEGALVNFVSQDRYSADAGKQLPWSTPLKDYQQINGSKLMRDAETIYGYPDRDLCYGTFKLESVKYNCRDAE</sequence>
<dbReference type="EMBL" id="JAASQJ010000002">
    <property type="protein sequence ID" value="NIJ52587.1"/>
    <property type="molecule type" value="Genomic_DNA"/>
</dbReference>
<dbReference type="Proteomes" id="UP001179181">
    <property type="component" value="Unassembled WGS sequence"/>
</dbReference>
<name>A0ABX0UI41_9BACT</name>
<organism evidence="2 3">
    <name type="scientific">Dyadobacter arcticus</name>
    <dbReference type="NCBI Taxonomy" id="1078754"/>
    <lineage>
        <taxon>Bacteria</taxon>
        <taxon>Pseudomonadati</taxon>
        <taxon>Bacteroidota</taxon>
        <taxon>Cytophagia</taxon>
        <taxon>Cytophagales</taxon>
        <taxon>Spirosomataceae</taxon>
        <taxon>Dyadobacter</taxon>
    </lineage>
</organism>
<evidence type="ECO:0000256" key="1">
    <source>
        <dbReference type="SAM" id="Phobius"/>
    </source>
</evidence>
<evidence type="ECO:0000313" key="3">
    <source>
        <dbReference type="Proteomes" id="UP001179181"/>
    </source>
</evidence>
<feature type="transmembrane region" description="Helical" evidence="1">
    <location>
        <begin position="42"/>
        <end position="61"/>
    </location>
</feature>
<dbReference type="Pfam" id="PF20181">
    <property type="entry name" value="DUF6544"/>
    <property type="match status" value="1"/>
</dbReference>
<reference evidence="2 3" key="1">
    <citation type="submission" date="2020-03" db="EMBL/GenBank/DDBJ databases">
        <title>Genomic Encyclopedia of Type Strains, Phase IV (KMG-IV): sequencing the most valuable type-strain genomes for metagenomic binning, comparative biology and taxonomic classification.</title>
        <authorList>
            <person name="Goeker M."/>
        </authorList>
    </citation>
    <scope>NUCLEOTIDE SEQUENCE [LARGE SCALE GENOMIC DNA]</scope>
    <source>
        <strain evidence="2 3">DSM 102865</strain>
    </source>
</reference>
<keyword evidence="1" id="KW-1133">Transmembrane helix</keyword>